<dbReference type="InterPro" id="IPR009057">
    <property type="entry name" value="Homeodomain-like_sf"/>
</dbReference>
<gene>
    <name evidence="5" type="ORF">BA724_06805</name>
</gene>
<dbReference type="OrthoDB" id="9812484at2"/>
<keyword evidence="1" id="KW-0678">Repressor</keyword>
<dbReference type="SUPFAM" id="SSF46689">
    <property type="entry name" value="Homeodomain-like"/>
    <property type="match status" value="1"/>
</dbReference>
<sequence length="208" mass="23015">MAQRGRKKGSDGEASRALLLKIAADEFAENGYHETKISDIVKKAEVTQPTFYLYFKSKRAVFEELEDLFRSKLSELANDTRLDTGIDEESLPERIGDGLSAILRFFTQNRSLGRIGFFLSPSAGQLKEQIARKIEENLLAAANAGYFHVNFDMSIAANGLVGMIEQLTVSKLWTGQRSADELAKDIVSIVLYGLKKDCAGSEAITDKL</sequence>
<dbReference type="RefSeq" id="WP_069938589.1">
    <property type="nucleotide sequence ID" value="NZ_MAMP01000021.1"/>
</dbReference>
<evidence type="ECO:0000256" key="2">
    <source>
        <dbReference type="ARBA" id="ARBA00023125"/>
    </source>
</evidence>
<dbReference type="InterPro" id="IPR001647">
    <property type="entry name" value="HTH_TetR"/>
</dbReference>
<evidence type="ECO:0000256" key="1">
    <source>
        <dbReference type="ARBA" id="ARBA00022491"/>
    </source>
</evidence>
<evidence type="ECO:0000256" key="3">
    <source>
        <dbReference type="PROSITE-ProRule" id="PRU00335"/>
    </source>
</evidence>
<reference evidence="5 6" key="1">
    <citation type="submission" date="2016-06" db="EMBL/GenBank/DDBJ databases">
        <title>Domibacillus iocasae genome sequencing.</title>
        <authorList>
            <person name="Verma A."/>
            <person name="Pal Y."/>
            <person name="Ojha A.K."/>
            <person name="Krishnamurthi S."/>
        </authorList>
    </citation>
    <scope>NUCLEOTIDE SEQUENCE [LARGE SCALE GENOMIC DNA]</scope>
    <source>
        <strain evidence="5 6">DSM 29979</strain>
    </source>
</reference>
<evidence type="ECO:0000259" key="4">
    <source>
        <dbReference type="PROSITE" id="PS50977"/>
    </source>
</evidence>
<comment type="caution">
    <text evidence="5">The sequence shown here is derived from an EMBL/GenBank/DDBJ whole genome shotgun (WGS) entry which is preliminary data.</text>
</comment>
<dbReference type="GO" id="GO:0003677">
    <property type="term" value="F:DNA binding"/>
    <property type="evidence" value="ECO:0007669"/>
    <property type="project" value="UniProtKB-UniRule"/>
</dbReference>
<dbReference type="Proteomes" id="UP000095658">
    <property type="component" value="Unassembled WGS sequence"/>
</dbReference>
<keyword evidence="6" id="KW-1185">Reference proteome</keyword>
<protein>
    <recommendedName>
        <fullName evidence="4">HTH tetR-type domain-containing protein</fullName>
    </recommendedName>
</protein>
<name>A0A1E7DPF0_9BACI</name>
<dbReference type="AlphaFoldDB" id="A0A1E7DPF0"/>
<accession>A0A1E7DPF0</accession>
<feature type="DNA-binding region" description="H-T-H motif" evidence="3">
    <location>
        <begin position="36"/>
        <end position="55"/>
    </location>
</feature>
<dbReference type="PANTHER" id="PTHR43479:SF8">
    <property type="entry name" value="TRANSCRIPTIONAL REGULATOR, TETR FAMILY"/>
    <property type="match status" value="1"/>
</dbReference>
<dbReference type="PANTHER" id="PTHR43479">
    <property type="entry name" value="ACREF/ENVCD OPERON REPRESSOR-RELATED"/>
    <property type="match status" value="1"/>
</dbReference>
<dbReference type="InterPro" id="IPR050624">
    <property type="entry name" value="HTH-type_Tx_Regulator"/>
</dbReference>
<proteinExistence type="predicted"/>
<dbReference type="Gene3D" id="1.10.357.10">
    <property type="entry name" value="Tetracycline Repressor, domain 2"/>
    <property type="match status" value="1"/>
</dbReference>
<dbReference type="SUPFAM" id="SSF48498">
    <property type="entry name" value="Tetracyclin repressor-like, C-terminal domain"/>
    <property type="match status" value="1"/>
</dbReference>
<dbReference type="PROSITE" id="PS50977">
    <property type="entry name" value="HTH_TETR_2"/>
    <property type="match status" value="1"/>
</dbReference>
<keyword evidence="2 3" id="KW-0238">DNA-binding</keyword>
<dbReference type="EMBL" id="MAMP01000021">
    <property type="protein sequence ID" value="OES44967.1"/>
    <property type="molecule type" value="Genomic_DNA"/>
</dbReference>
<evidence type="ECO:0000313" key="6">
    <source>
        <dbReference type="Proteomes" id="UP000095658"/>
    </source>
</evidence>
<dbReference type="PRINTS" id="PR00455">
    <property type="entry name" value="HTHTETR"/>
</dbReference>
<organism evidence="5 6">
    <name type="scientific">Domibacillus iocasae</name>
    <dbReference type="NCBI Taxonomy" id="1714016"/>
    <lineage>
        <taxon>Bacteria</taxon>
        <taxon>Bacillati</taxon>
        <taxon>Bacillota</taxon>
        <taxon>Bacilli</taxon>
        <taxon>Bacillales</taxon>
        <taxon>Bacillaceae</taxon>
        <taxon>Domibacillus</taxon>
    </lineage>
</organism>
<feature type="domain" description="HTH tetR-type" evidence="4">
    <location>
        <begin position="13"/>
        <end position="73"/>
    </location>
</feature>
<evidence type="ECO:0000313" key="5">
    <source>
        <dbReference type="EMBL" id="OES44967.1"/>
    </source>
</evidence>
<dbReference type="Pfam" id="PF00440">
    <property type="entry name" value="TetR_N"/>
    <property type="match status" value="1"/>
</dbReference>
<dbReference type="InterPro" id="IPR036271">
    <property type="entry name" value="Tet_transcr_reg_TetR-rel_C_sf"/>
</dbReference>
<dbReference type="STRING" id="1714016.BA724_06805"/>